<evidence type="ECO:0000313" key="2">
    <source>
        <dbReference type="EMBL" id="OHU98581.1"/>
    </source>
</evidence>
<dbReference type="PANTHER" id="PTHR43682">
    <property type="entry name" value="LACTATE UTILIZATION PROTEIN C"/>
    <property type="match status" value="1"/>
</dbReference>
<dbReference type="Pfam" id="PF02589">
    <property type="entry name" value="LUD_dom"/>
    <property type="match status" value="1"/>
</dbReference>
<dbReference type="InterPro" id="IPR024185">
    <property type="entry name" value="FTHF_cligase-like_sf"/>
</dbReference>
<organism evidence="2 3">
    <name type="scientific">Mycobacterium talmoniae</name>
    <dbReference type="NCBI Taxonomy" id="1858794"/>
    <lineage>
        <taxon>Bacteria</taxon>
        <taxon>Bacillati</taxon>
        <taxon>Actinomycetota</taxon>
        <taxon>Actinomycetes</taxon>
        <taxon>Mycobacteriales</taxon>
        <taxon>Mycobacteriaceae</taxon>
        <taxon>Mycobacterium</taxon>
    </lineage>
</organism>
<evidence type="ECO:0000313" key="3">
    <source>
        <dbReference type="Proteomes" id="UP000179734"/>
    </source>
</evidence>
<dbReference type="Proteomes" id="UP000179734">
    <property type="component" value="Unassembled WGS sequence"/>
</dbReference>
<dbReference type="RefSeq" id="WP_071028804.1">
    <property type="nucleotide sequence ID" value="NZ_MLQM01000141.1"/>
</dbReference>
<sequence length="214" mass="21987">MSDRDLVLQRVRQALAGTDPAPAPVDRGYQLATGDAGDPATVALLCERLADYGVRVHRVAPEGVAAAVAAALSGLQRVIVPVGLDAEWLPDTGFEWIPDDPPLSTARIAAADGVVSAAAVAVADSGTVVLDGAAGQGRRVLSLLPDAMVVVLRADQVVASLPAAIARLDGTRPLTFVSGPSATVDIELVRITGVHGPRTLDVVVYEPGAAEPRR</sequence>
<protein>
    <recommendedName>
        <fullName evidence="1">LUD domain-containing protein</fullName>
    </recommendedName>
</protein>
<comment type="caution">
    <text evidence="2">The sequence shown here is derived from an EMBL/GenBank/DDBJ whole genome shotgun (WGS) entry which is preliminary data.</text>
</comment>
<keyword evidence="3" id="KW-1185">Reference proteome</keyword>
<dbReference type="Gene3D" id="3.40.50.10420">
    <property type="entry name" value="NagB/RpiA/CoA transferase-like"/>
    <property type="match status" value="1"/>
</dbReference>
<name>A0A1S1NHX7_9MYCO</name>
<gene>
    <name evidence="2" type="ORF">BKN37_20515</name>
</gene>
<dbReference type="SUPFAM" id="SSF100950">
    <property type="entry name" value="NagB/RpiA/CoA transferase-like"/>
    <property type="match status" value="1"/>
</dbReference>
<dbReference type="AlphaFoldDB" id="A0A1S1NHX7"/>
<dbReference type="InterPro" id="IPR003741">
    <property type="entry name" value="LUD_dom"/>
</dbReference>
<dbReference type="EMBL" id="MLQM01000141">
    <property type="protein sequence ID" value="OHU98581.1"/>
    <property type="molecule type" value="Genomic_DNA"/>
</dbReference>
<feature type="domain" description="LUD" evidence="1">
    <location>
        <begin position="108"/>
        <end position="204"/>
    </location>
</feature>
<dbReference type="InterPro" id="IPR037171">
    <property type="entry name" value="NagB/RpiA_transferase-like"/>
</dbReference>
<reference evidence="2 3" key="1">
    <citation type="submission" date="2016-10" db="EMBL/GenBank/DDBJ databases">
        <title>Genome sequence of Mycobacterium talmonii.</title>
        <authorList>
            <person name="Greninger A.L."/>
            <person name="Elliott B."/>
            <person name="Vasireddy S."/>
            <person name="Vasireddy R."/>
        </authorList>
    </citation>
    <scope>NUCLEOTIDE SEQUENCE [LARGE SCALE GENOMIC DNA]</scope>
    <source>
        <strain evidence="3">NE-TNMC-100812</strain>
    </source>
</reference>
<proteinExistence type="predicted"/>
<evidence type="ECO:0000259" key="1">
    <source>
        <dbReference type="Pfam" id="PF02589"/>
    </source>
</evidence>
<accession>A0A1S1NHX7</accession>
<dbReference type="PANTHER" id="PTHR43682:SF1">
    <property type="entry name" value="LACTATE UTILIZATION PROTEIN C"/>
    <property type="match status" value="1"/>
</dbReference>